<name>A0A183CRZ0_GLOPA</name>
<reference evidence="1" key="2">
    <citation type="submission" date="2014-05" db="EMBL/GenBank/DDBJ databases">
        <title>The genome and life-stage specific transcriptomes of Globodera pallida elucidate key aspects of plant parasitism by a cyst nematode.</title>
        <authorList>
            <person name="Cotton J.A."/>
            <person name="Lilley C.J."/>
            <person name="Jones L.M."/>
            <person name="Kikuchi T."/>
            <person name="Reid A.J."/>
            <person name="Thorpe P."/>
            <person name="Tsai I.J."/>
            <person name="Beasley H."/>
            <person name="Blok V."/>
            <person name="Cock P.J.A."/>
            <person name="Van den Akker S.E."/>
            <person name="Holroyd N."/>
            <person name="Hunt M."/>
            <person name="Mantelin S."/>
            <person name="Naghra H."/>
            <person name="Pain A."/>
            <person name="Palomares-Rius J.E."/>
            <person name="Zarowiecki M."/>
            <person name="Berriman M."/>
            <person name="Jones J.T."/>
            <person name="Urwin P.E."/>
        </authorList>
    </citation>
    <scope>NUCLEOTIDE SEQUENCE [LARGE SCALE GENOMIC DNA]</scope>
    <source>
        <strain evidence="1">Lindley</strain>
    </source>
</reference>
<reference evidence="1" key="1">
    <citation type="submission" date="2013-12" db="EMBL/GenBank/DDBJ databases">
        <authorList>
            <person name="Aslett M."/>
        </authorList>
    </citation>
    <scope>NUCLEOTIDE SEQUENCE [LARGE SCALE GENOMIC DNA]</scope>
    <source>
        <strain evidence="1">Lindley</strain>
    </source>
</reference>
<evidence type="ECO:0000313" key="1">
    <source>
        <dbReference type="Proteomes" id="UP000050741"/>
    </source>
</evidence>
<organism evidence="1 2">
    <name type="scientific">Globodera pallida</name>
    <name type="common">Potato cyst nematode worm</name>
    <name type="synonym">Heterodera pallida</name>
    <dbReference type="NCBI Taxonomy" id="36090"/>
    <lineage>
        <taxon>Eukaryota</taxon>
        <taxon>Metazoa</taxon>
        <taxon>Ecdysozoa</taxon>
        <taxon>Nematoda</taxon>
        <taxon>Chromadorea</taxon>
        <taxon>Rhabditida</taxon>
        <taxon>Tylenchina</taxon>
        <taxon>Tylenchomorpha</taxon>
        <taxon>Tylenchoidea</taxon>
        <taxon>Heteroderidae</taxon>
        <taxon>Heteroderinae</taxon>
        <taxon>Globodera</taxon>
    </lineage>
</organism>
<sequence>MSNINWGDNVQRMQIEITWKQCLYNAIIAPFADVGSYPVFTEQSYGTRKCSLDVFVHGNLEQLDEKIVFLTVHDVGKTYLSFVDFANSPTLSPLIRQRAVFL</sequence>
<dbReference type="WBParaSite" id="GPLIN_001564800">
    <property type="protein sequence ID" value="GPLIN_001564800"/>
    <property type="gene ID" value="GPLIN_001564800"/>
</dbReference>
<dbReference type="AlphaFoldDB" id="A0A183CRZ0"/>
<proteinExistence type="predicted"/>
<accession>A0A183CRZ0</accession>
<reference evidence="2" key="3">
    <citation type="submission" date="2016-06" db="UniProtKB">
        <authorList>
            <consortium name="WormBaseParasite"/>
        </authorList>
    </citation>
    <scope>IDENTIFICATION</scope>
</reference>
<evidence type="ECO:0000313" key="2">
    <source>
        <dbReference type="WBParaSite" id="GPLIN_001564800"/>
    </source>
</evidence>
<dbReference type="Pfam" id="PF03096">
    <property type="entry name" value="Ndr"/>
    <property type="match status" value="1"/>
</dbReference>
<keyword evidence="1" id="KW-1185">Reference proteome</keyword>
<protein>
    <submittedName>
        <fullName evidence="2">Uncharacterized protein</fullName>
    </submittedName>
</protein>
<dbReference type="InterPro" id="IPR004142">
    <property type="entry name" value="NDRG"/>
</dbReference>
<dbReference type="Proteomes" id="UP000050741">
    <property type="component" value="Unassembled WGS sequence"/>
</dbReference>